<evidence type="ECO:0000256" key="1">
    <source>
        <dbReference type="ARBA" id="ARBA00022630"/>
    </source>
</evidence>
<dbReference type="AlphaFoldDB" id="A0A1X6YKJ6"/>
<evidence type="ECO:0000256" key="2">
    <source>
        <dbReference type="ARBA" id="ARBA00023002"/>
    </source>
</evidence>
<sequence length="395" mass="41478">MNASILNRPLELPSGAILKNRLIKSSMSDSLGDGAGNPTEAQIRLYERWAEGGAALSLIGEVQTSPLYPEKPGNLVLTPSINMTALKALAKRGSANGTHIWPQLGHAGALSHGPISTPKGPSPLDVEGLKSEGMSRDDIQALPAGYAKAAKLAQEAGFTGVQIHAGHGFLFSQFLSPLFNKRSDAYGGSVANRFRVIHEVIAEVRTAVGPAFPIGIKINSTDKLVGGLTEEDALQVIRAIDETSIDLIDISGGTYFPGAASSSDGVSSTGPYYIAFAEHAKTLTSIPIATTGGFETRGQAVQAIENGQTDAVSLARSMALNANLANTWLSDAGGDPEFPVFDAPPRGGVTAWYSMLLTALGEDNESNFNLTPAEAIAAYEARDAKRCALWIARFS</sequence>
<name>A0A1X6YKJ6_9RHOB</name>
<dbReference type="InterPro" id="IPR013785">
    <property type="entry name" value="Aldolase_TIM"/>
</dbReference>
<reference evidence="4 5" key="1">
    <citation type="submission" date="2017-03" db="EMBL/GenBank/DDBJ databases">
        <authorList>
            <person name="Afonso C.L."/>
            <person name="Miller P.J."/>
            <person name="Scott M.A."/>
            <person name="Spackman E."/>
            <person name="Goraichik I."/>
            <person name="Dimitrov K.M."/>
            <person name="Suarez D.L."/>
            <person name="Swayne D.E."/>
        </authorList>
    </citation>
    <scope>NUCLEOTIDE SEQUENCE [LARGE SCALE GENOMIC DNA]</scope>
    <source>
        <strain evidence="4 5">CECT 7450</strain>
    </source>
</reference>
<dbReference type="GO" id="GO:0003959">
    <property type="term" value="F:NADPH dehydrogenase activity"/>
    <property type="evidence" value="ECO:0007669"/>
    <property type="project" value="UniProtKB-EC"/>
</dbReference>
<feature type="domain" description="NADH:flavin oxidoreductase/NADH oxidase N-terminal" evidence="3">
    <location>
        <begin position="9"/>
        <end position="326"/>
    </location>
</feature>
<dbReference type="OrthoDB" id="9784632at2"/>
<accession>A0A1X6YKJ6</accession>
<dbReference type="PANTHER" id="PTHR43656">
    <property type="entry name" value="BINDING OXIDOREDUCTASE, PUTATIVE (AFU_ORTHOLOGUE AFUA_2G08260)-RELATED"/>
    <property type="match status" value="1"/>
</dbReference>
<gene>
    <name evidence="4" type="primary">namA_1</name>
    <name evidence="4" type="ORF">ROA7450_00952</name>
</gene>
<dbReference type="InterPro" id="IPR051799">
    <property type="entry name" value="NADH_flavin_oxidoreductase"/>
</dbReference>
<evidence type="ECO:0000313" key="5">
    <source>
        <dbReference type="Proteomes" id="UP000193061"/>
    </source>
</evidence>
<dbReference type="PANTHER" id="PTHR43656:SF2">
    <property type="entry name" value="BINDING OXIDOREDUCTASE, PUTATIVE (AFU_ORTHOLOGUE AFUA_2G08260)-RELATED"/>
    <property type="match status" value="1"/>
</dbReference>
<dbReference type="Proteomes" id="UP000193061">
    <property type="component" value="Unassembled WGS sequence"/>
</dbReference>
<keyword evidence="2 4" id="KW-0560">Oxidoreductase</keyword>
<dbReference type="SUPFAM" id="SSF51395">
    <property type="entry name" value="FMN-linked oxidoreductases"/>
    <property type="match status" value="1"/>
</dbReference>
<dbReference type="EMBL" id="FWFX01000002">
    <property type="protein sequence ID" value="SLN23749.1"/>
    <property type="molecule type" value="Genomic_DNA"/>
</dbReference>
<dbReference type="RefSeq" id="WP_085804483.1">
    <property type="nucleotide sequence ID" value="NZ_FWFX01000002.1"/>
</dbReference>
<evidence type="ECO:0000313" key="4">
    <source>
        <dbReference type="EMBL" id="SLN23749.1"/>
    </source>
</evidence>
<dbReference type="Pfam" id="PF00724">
    <property type="entry name" value="Oxidored_FMN"/>
    <property type="match status" value="1"/>
</dbReference>
<organism evidence="4 5">
    <name type="scientific">Roseovarius albus</name>
    <dbReference type="NCBI Taxonomy" id="1247867"/>
    <lineage>
        <taxon>Bacteria</taxon>
        <taxon>Pseudomonadati</taxon>
        <taxon>Pseudomonadota</taxon>
        <taxon>Alphaproteobacteria</taxon>
        <taxon>Rhodobacterales</taxon>
        <taxon>Roseobacteraceae</taxon>
        <taxon>Roseovarius</taxon>
    </lineage>
</organism>
<proteinExistence type="predicted"/>
<keyword evidence="1" id="KW-0285">Flavoprotein</keyword>
<dbReference type="Gene3D" id="3.20.20.70">
    <property type="entry name" value="Aldolase class I"/>
    <property type="match status" value="1"/>
</dbReference>
<dbReference type="EC" id="1.6.99.1" evidence="4"/>
<dbReference type="GO" id="GO:0010181">
    <property type="term" value="F:FMN binding"/>
    <property type="evidence" value="ECO:0007669"/>
    <property type="project" value="InterPro"/>
</dbReference>
<evidence type="ECO:0000259" key="3">
    <source>
        <dbReference type="Pfam" id="PF00724"/>
    </source>
</evidence>
<keyword evidence="5" id="KW-1185">Reference proteome</keyword>
<dbReference type="InterPro" id="IPR001155">
    <property type="entry name" value="OxRdtase_FMN_N"/>
</dbReference>
<protein>
    <submittedName>
        <fullName evidence="4">NADPH dehydrogenase</fullName>
        <ecNumber evidence="4">1.6.99.1</ecNumber>
    </submittedName>
</protein>